<feature type="compositionally biased region" description="Basic and acidic residues" evidence="1">
    <location>
        <begin position="53"/>
        <end position="71"/>
    </location>
</feature>
<organism evidence="3 4">
    <name type="scientific">Gymnopilus dilepis</name>
    <dbReference type="NCBI Taxonomy" id="231916"/>
    <lineage>
        <taxon>Eukaryota</taxon>
        <taxon>Fungi</taxon>
        <taxon>Dikarya</taxon>
        <taxon>Basidiomycota</taxon>
        <taxon>Agaricomycotina</taxon>
        <taxon>Agaricomycetes</taxon>
        <taxon>Agaricomycetidae</taxon>
        <taxon>Agaricales</taxon>
        <taxon>Agaricineae</taxon>
        <taxon>Hymenogastraceae</taxon>
        <taxon>Gymnopilus</taxon>
    </lineage>
</organism>
<dbReference type="STRING" id="231916.A0A409XXA2"/>
<reference evidence="3 4" key="1">
    <citation type="journal article" date="2018" name="Evol. Lett.">
        <title>Horizontal gene cluster transfer increased hallucinogenic mushroom diversity.</title>
        <authorList>
            <person name="Reynolds H.T."/>
            <person name="Vijayakumar V."/>
            <person name="Gluck-Thaler E."/>
            <person name="Korotkin H.B."/>
            <person name="Matheny P.B."/>
            <person name="Slot J.C."/>
        </authorList>
    </citation>
    <scope>NUCLEOTIDE SEQUENCE [LARGE SCALE GENOMIC DNA]</scope>
    <source>
        <strain evidence="3 4">SRW20</strain>
    </source>
</reference>
<proteinExistence type="predicted"/>
<protein>
    <recommendedName>
        <fullName evidence="2">SUZ domain-containing protein</fullName>
    </recommendedName>
</protein>
<dbReference type="InParanoid" id="A0A409XXA2"/>
<evidence type="ECO:0000259" key="2">
    <source>
        <dbReference type="PROSITE" id="PS51673"/>
    </source>
</evidence>
<feature type="compositionally biased region" description="Basic and acidic residues" evidence="1">
    <location>
        <begin position="189"/>
        <end position="199"/>
    </location>
</feature>
<feature type="compositionally biased region" description="Low complexity" evidence="1">
    <location>
        <begin position="104"/>
        <end position="119"/>
    </location>
</feature>
<dbReference type="Proteomes" id="UP000284706">
    <property type="component" value="Unassembled WGS sequence"/>
</dbReference>
<evidence type="ECO:0000313" key="3">
    <source>
        <dbReference type="EMBL" id="PPQ95355.1"/>
    </source>
</evidence>
<sequence length="214" mass="23161">MAGNVDAWDTGAPYTRPPISASSSKSQISKPAPVRDDWDADDDDDEAASPEAIEERNKQVWEDANLKEHRPMPSLVISRGSSSTSTMPSLPINEPPPMRILKRPSPAISPSQSSSSNVSTETLQEREARYQAARERIFGTLAPTGDASDSGDKKKKSPRPTPPTSPPLPPSNRIVREPHGPTANNSNNDLKRNKGFDNRRTKKPPAASLSSSTS</sequence>
<feature type="compositionally biased region" description="Pro residues" evidence="1">
    <location>
        <begin position="159"/>
        <end position="170"/>
    </location>
</feature>
<dbReference type="AlphaFoldDB" id="A0A409XXA2"/>
<dbReference type="PROSITE" id="PS51673">
    <property type="entry name" value="SUZ"/>
    <property type="match status" value="1"/>
</dbReference>
<dbReference type="OrthoDB" id="5373615at2759"/>
<comment type="caution">
    <text evidence="3">The sequence shown here is derived from an EMBL/GenBank/DDBJ whole genome shotgun (WGS) entry which is preliminary data.</text>
</comment>
<dbReference type="PANTHER" id="PTHR31796:SF2">
    <property type="entry name" value="SUZ DOMAIN-CONTAINING PROTEIN 1"/>
    <property type="match status" value="1"/>
</dbReference>
<keyword evidence="4" id="KW-1185">Reference proteome</keyword>
<feature type="region of interest" description="Disordered" evidence="1">
    <location>
        <begin position="1"/>
        <end position="214"/>
    </location>
</feature>
<feature type="compositionally biased region" description="Basic and acidic residues" evidence="1">
    <location>
        <begin position="123"/>
        <end position="137"/>
    </location>
</feature>
<gene>
    <name evidence="3" type="ORF">CVT26_008200</name>
</gene>
<evidence type="ECO:0000313" key="4">
    <source>
        <dbReference type="Proteomes" id="UP000284706"/>
    </source>
</evidence>
<dbReference type="InterPro" id="IPR024771">
    <property type="entry name" value="SUZ"/>
</dbReference>
<evidence type="ECO:0000256" key="1">
    <source>
        <dbReference type="SAM" id="MobiDB-lite"/>
    </source>
</evidence>
<feature type="domain" description="SUZ" evidence="2">
    <location>
        <begin position="71"/>
        <end position="142"/>
    </location>
</feature>
<name>A0A409XXA2_9AGAR</name>
<accession>A0A409XXA2</accession>
<dbReference type="EMBL" id="NHYE01001428">
    <property type="protein sequence ID" value="PPQ95355.1"/>
    <property type="molecule type" value="Genomic_DNA"/>
</dbReference>
<feature type="compositionally biased region" description="Acidic residues" evidence="1">
    <location>
        <begin position="38"/>
        <end position="48"/>
    </location>
</feature>
<dbReference type="InterPro" id="IPR039228">
    <property type="entry name" value="SZRD1"/>
</dbReference>
<dbReference type="PANTHER" id="PTHR31796">
    <property type="entry name" value="SUZ DOMAIN-CONTAINING PROTEIN 1"/>
    <property type="match status" value="1"/>
</dbReference>
<feature type="compositionally biased region" description="Low complexity" evidence="1">
    <location>
        <begin position="74"/>
        <end position="92"/>
    </location>
</feature>
<dbReference type="Pfam" id="PF12752">
    <property type="entry name" value="SUZ"/>
    <property type="match status" value="1"/>
</dbReference>
<feature type="compositionally biased region" description="Low complexity" evidence="1">
    <location>
        <begin position="17"/>
        <end position="32"/>
    </location>
</feature>